<keyword evidence="1" id="KW-1133">Transmembrane helix</keyword>
<dbReference type="PROSITE" id="PS01088">
    <property type="entry name" value="CAP_1"/>
    <property type="match status" value="1"/>
</dbReference>
<keyword evidence="3" id="KW-1185">Reference proteome</keyword>
<dbReference type="EMBL" id="JAVRHX010000001">
    <property type="protein sequence ID" value="MDT0593833.1"/>
    <property type="molecule type" value="Genomic_DNA"/>
</dbReference>
<dbReference type="InterPro" id="IPR018106">
    <property type="entry name" value="CAP_CS_N"/>
</dbReference>
<protein>
    <submittedName>
        <fullName evidence="2">DUF2802 domain-containing protein</fullName>
    </submittedName>
</protein>
<dbReference type="RefSeq" id="WP_311367328.1">
    <property type="nucleotide sequence ID" value="NZ_JAVRHX010000001.1"/>
</dbReference>
<feature type="transmembrane region" description="Helical" evidence="1">
    <location>
        <begin position="12"/>
        <end position="29"/>
    </location>
</feature>
<dbReference type="Proteomes" id="UP001253545">
    <property type="component" value="Unassembled WGS sequence"/>
</dbReference>
<gene>
    <name evidence="2" type="ORF">RM552_03105</name>
</gene>
<evidence type="ECO:0000256" key="1">
    <source>
        <dbReference type="SAM" id="Phobius"/>
    </source>
</evidence>
<keyword evidence="1" id="KW-0812">Transmembrane</keyword>
<accession>A0ABU2ZMJ0</accession>
<evidence type="ECO:0000313" key="3">
    <source>
        <dbReference type="Proteomes" id="UP001253545"/>
    </source>
</evidence>
<sequence>MALPLSPETLHIITLALVVVLAFFSLFIWSKVRSENQRLTQSIKLLNDLYKHTQEIQKNINKSDADKPEQLTDDVLKKDKALQINETKILGLIKRLDQADNRLEQLEKEDPQIRMYKKATELAAQGLSVEDIMDACQLPRAEVEVLKGLQRK</sequence>
<evidence type="ECO:0000313" key="2">
    <source>
        <dbReference type="EMBL" id="MDT0593833.1"/>
    </source>
</evidence>
<keyword evidence="1" id="KW-0472">Membrane</keyword>
<organism evidence="2 3">
    <name type="scientific">Glaciecola petra</name>
    <dbReference type="NCBI Taxonomy" id="3075602"/>
    <lineage>
        <taxon>Bacteria</taxon>
        <taxon>Pseudomonadati</taxon>
        <taxon>Pseudomonadota</taxon>
        <taxon>Gammaproteobacteria</taxon>
        <taxon>Alteromonadales</taxon>
        <taxon>Alteromonadaceae</taxon>
        <taxon>Glaciecola</taxon>
    </lineage>
</organism>
<comment type="caution">
    <text evidence="2">The sequence shown here is derived from an EMBL/GenBank/DDBJ whole genome shotgun (WGS) entry which is preliminary data.</text>
</comment>
<reference evidence="2 3" key="1">
    <citation type="submission" date="2023-09" db="EMBL/GenBank/DDBJ databases">
        <authorList>
            <person name="Rey-Velasco X."/>
        </authorList>
    </citation>
    <scope>NUCLEOTIDE SEQUENCE [LARGE SCALE GENOMIC DNA]</scope>
    <source>
        <strain evidence="2 3">P117</strain>
    </source>
</reference>
<dbReference type="Pfam" id="PF10975">
    <property type="entry name" value="DUF2802"/>
    <property type="match status" value="1"/>
</dbReference>
<proteinExistence type="predicted"/>
<dbReference type="InterPro" id="IPR021244">
    <property type="entry name" value="DUF2802"/>
</dbReference>
<name>A0ABU2ZMJ0_9ALTE</name>